<evidence type="ECO:0000313" key="1">
    <source>
        <dbReference type="EMBL" id="ABW32101.1"/>
    </source>
</evidence>
<reference evidence="1 2" key="1">
    <citation type="journal article" date="2008" name="Proc. Natl. Acad. Sci. U.S.A.">
        <title>Niche adaptation and genome expansion in the chlorophyll d-producing cyanobacterium Acaryochloris marina.</title>
        <authorList>
            <person name="Swingley W.D."/>
            <person name="Chen M."/>
            <person name="Cheung P.C."/>
            <person name="Conrad A.L."/>
            <person name="Dejesa L.C."/>
            <person name="Hao J."/>
            <person name="Honchak B.M."/>
            <person name="Karbach L.E."/>
            <person name="Kurdoglu A."/>
            <person name="Lahiri S."/>
            <person name="Mastrian S.D."/>
            <person name="Miyashita H."/>
            <person name="Page L."/>
            <person name="Ramakrishna P."/>
            <person name="Satoh S."/>
            <person name="Sattley W.M."/>
            <person name="Shimada Y."/>
            <person name="Taylor H.L."/>
            <person name="Tomo T."/>
            <person name="Tsuchiya T."/>
            <person name="Wang Z.T."/>
            <person name="Raymond J."/>
            <person name="Mimuro M."/>
            <person name="Blankenship R.E."/>
            <person name="Touchman J.W."/>
        </authorList>
    </citation>
    <scope>NUCLEOTIDE SEQUENCE [LARGE SCALE GENOMIC DNA]</scope>
    <source>
        <strain evidence="2">MBIC 11017</strain>
        <plasmid evidence="2">Plasmid pREB2</plasmid>
    </source>
</reference>
<dbReference type="HOGENOM" id="CLU_381237_0_0_3"/>
<accession>A8ZLS4</accession>
<protein>
    <submittedName>
        <fullName evidence="1">Uncharacterized protein</fullName>
    </submittedName>
</protein>
<dbReference type="KEGG" id="amr:AM1_B0383"/>
<proteinExistence type="predicted"/>
<sequence>MGLVYKVKKDLKRLAAFGWDEWFAQHGLDITAKDLGSECQKLLPAIRRDLPGLGDFSVSGKRGIEPGKPALSLVYHALASPNVHPTNNGTPHNNPDAYPTLGELDNLENYIYGLARRSIDSFDNPVLAVFAYQYRIAENSPHKIHADLGFSRCGVSRIGTEAPRYDAPTRSYTSSPVTSERGAAVLPARYGAFIAERRAPTSDDAVFRASSSDNQQIFLFPVHKLFAGDECLLDELGAPMTVGTINFSEYHINEKLRRLHTDSPDNPGFIEPLDIFDIDAFPFVRDSNNDPELASLEYVGDSVLVVSHHHDQLTRTATQKVDGAEQLARFQVPSGTSNRFFSSLSLPAPSGRAAPEYANIRHKFVSNDTTEDLNQTLSADEFREQVIEKGGYEAVHFIDDSCDGVIAVEVSGLSDLPTSCAYSLVTAVDFFPLIRQLDIQRWVEQLYNADIGLSLSDISRNNRLHFNQGGPRPLSDGRFERSLSGEASLIHRSPNMSLKNPLTQASAFPRSDHANFTVTSIIGRAAQGDAFDPGESPSRVLSWLPDAAADVFAPGWDISTHIVNGLGTYASYGLGSPFLEDAKLCAALNSYWPAAAPDSSRTFNISGSPTAQPLLDSELGYHPNHPRVKLNEVISNRGWDGEYGPFIEREGGQEFVNSAHRNRSDYVSNALAGTIGFNGLNQVDAGEMIQRMDVLRLCFSALSRQTVPNNDLWLVNAEKVDDWNQWNSEELPKADSVLSGAGYIYRFVIVDNSSVEDVATNPVTRERYSLQEIYEFQVSAKKLFLKTAGHWNPPIDIDIVIE</sequence>
<organism evidence="1 2">
    <name type="scientific">Acaryochloris marina (strain MBIC 11017)</name>
    <dbReference type="NCBI Taxonomy" id="329726"/>
    <lineage>
        <taxon>Bacteria</taxon>
        <taxon>Bacillati</taxon>
        <taxon>Cyanobacteriota</taxon>
        <taxon>Cyanophyceae</taxon>
        <taxon>Acaryochloridales</taxon>
        <taxon>Acaryochloridaceae</taxon>
        <taxon>Acaryochloris</taxon>
    </lineage>
</organism>
<geneLocation type="plasmid" evidence="1 2">
    <name>pREB2</name>
</geneLocation>
<dbReference type="RefSeq" id="WP_012167245.1">
    <property type="nucleotide sequence ID" value="NC_009927.1"/>
</dbReference>
<name>A8ZLS4_ACAM1</name>
<keyword evidence="1" id="KW-0614">Plasmid</keyword>
<dbReference type="Proteomes" id="UP000000268">
    <property type="component" value="Plasmid pREB2"/>
</dbReference>
<dbReference type="OrthoDB" id="719343at2"/>
<keyword evidence="2" id="KW-1185">Reference proteome</keyword>
<evidence type="ECO:0000313" key="2">
    <source>
        <dbReference type="Proteomes" id="UP000000268"/>
    </source>
</evidence>
<dbReference type="AlphaFoldDB" id="A8ZLS4"/>
<dbReference type="EMBL" id="CP000839">
    <property type="protein sequence ID" value="ABW32101.1"/>
    <property type="molecule type" value="Genomic_DNA"/>
</dbReference>
<gene>
    <name evidence="1" type="ordered locus">AM1_B0383</name>
</gene>